<keyword evidence="2" id="KW-1185">Reference proteome</keyword>
<evidence type="ECO:0000313" key="2">
    <source>
        <dbReference type="Proteomes" id="UP001187531"/>
    </source>
</evidence>
<dbReference type="Proteomes" id="UP001187531">
    <property type="component" value="Unassembled WGS sequence"/>
</dbReference>
<protein>
    <submittedName>
        <fullName evidence="1">Uncharacterized protein</fullName>
    </submittedName>
</protein>
<name>A0AA88LDW2_ARTSF</name>
<gene>
    <name evidence="1" type="ORF">QYM36_006702</name>
</gene>
<organism evidence="1 2">
    <name type="scientific">Artemia franciscana</name>
    <name type="common">Brine shrimp</name>
    <name type="synonym">Artemia sanfranciscana</name>
    <dbReference type="NCBI Taxonomy" id="6661"/>
    <lineage>
        <taxon>Eukaryota</taxon>
        <taxon>Metazoa</taxon>
        <taxon>Ecdysozoa</taxon>
        <taxon>Arthropoda</taxon>
        <taxon>Crustacea</taxon>
        <taxon>Branchiopoda</taxon>
        <taxon>Anostraca</taxon>
        <taxon>Artemiidae</taxon>
        <taxon>Artemia</taxon>
    </lineage>
</organism>
<accession>A0AA88LDW2</accession>
<dbReference type="AlphaFoldDB" id="A0AA88LDW2"/>
<comment type="caution">
    <text evidence="1">The sequence shown here is derived from an EMBL/GenBank/DDBJ whole genome shotgun (WGS) entry which is preliminary data.</text>
</comment>
<proteinExistence type="predicted"/>
<reference evidence="1" key="1">
    <citation type="submission" date="2023-07" db="EMBL/GenBank/DDBJ databases">
        <title>Chromosome-level genome assembly of Artemia franciscana.</title>
        <authorList>
            <person name="Jo E."/>
        </authorList>
    </citation>
    <scope>NUCLEOTIDE SEQUENCE</scope>
    <source>
        <tissue evidence="1">Whole body</tissue>
    </source>
</reference>
<evidence type="ECO:0000313" key="1">
    <source>
        <dbReference type="EMBL" id="KAK2718005.1"/>
    </source>
</evidence>
<dbReference type="EMBL" id="JAVRJZ010000010">
    <property type="protein sequence ID" value="KAK2718005.1"/>
    <property type="molecule type" value="Genomic_DNA"/>
</dbReference>
<feature type="non-terminal residue" evidence="1">
    <location>
        <position position="1"/>
    </location>
</feature>
<sequence length="56" mass="6279">PEGTVLHSCVYDVKRSYASSENLGIRPAPGWIPQRVDLSGWDVEDRCFLMRGGEDI</sequence>
<feature type="non-terminal residue" evidence="1">
    <location>
        <position position="56"/>
    </location>
</feature>